<dbReference type="RefSeq" id="WP_084047688.1">
    <property type="nucleotide sequence ID" value="NZ_FWWU01000008.1"/>
</dbReference>
<keyword evidence="2" id="KW-0812">Transmembrane</keyword>
<organism evidence="3 4">
    <name type="scientific">Deinococcus hopiensis KR-140</name>
    <dbReference type="NCBI Taxonomy" id="695939"/>
    <lineage>
        <taxon>Bacteria</taxon>
        <taxon>Thermotogati</taxon>
        <taxon>Deinococcota</taxon>
        <taxon>Deinococci</taxon>
        <taxon>Deinococcales</taxon>
        <taxon>Deinococcaceae</taxon>
        <taxon>Deinococcus</taxon>
    </lineage>
</organism>
<feature type="compositionally biased region" description="Gly residues" evidence="1">
    <location>
        <begin position="157"/>
        <end position="168"/>
    </location>
</feature>
<sequence length="168" mass="17398">MQTTTAPPPHSSSPLLTGVDWTAFIWALVFSLTLLPSRHRWELKKGQVPTPWWVVILETLVGGLVGGVGFATAAPEVWPGLRGPGKQAMLAIGGAAVGPLLGKWIPAGIAAAIGFFSEKKLGFRIEVQPREPDPPQVSPPPQDPATPPPTAPVPSPGAGGGDNGNTTP</sequence>
<dbReference type="STRING" id="695939.SAMN00790413_03827"/>
<accession>A0A1W1UZI8</accession>
<keyword evidence="2" id="KW-0472">Membrane</keyword>
<keyword evidence="2" id="KW-1133">Transmembrane helix</keyword>
<feature type="transmembrane region" description="Helical" evidence="2">
    <location>
        <begin position="50"/>
        <end position="71"/>
    </location>
</feature>
<name>A0A1W1UZI8_9DEIO</name>
<feature type="transmembrane region" description="Helical" evidence="2">
    <location>
        <begin position="91"/>
        <end position="116"/>
    </location>
</feature>
<evidence type="ECO:0000256" key="1">
    <source>
        <dbReference type="SAM" id="MobiDB-lite"/>
    </source>
</evidence>
<feature type="transmembrane region" description="Helical" evidence="2">
    <location>
        <begin position="21"/>
        <end position="38"/>
    </location>
</feature>
<evidence type="ECO:0000313" key="3">
    <source>
        <dbReference type="EMBL" id="SMB86489.1"/>
    </source>
</evidence>
<feature type="compositionally biased region" description="Pro residues" evidence="1">
    <location>
        <begin position="134"/>
        <end position="155"/>
    </location>
</feature>
<proteinExistence type="predicted"/>
<feature type="region of interest" description="Disordered" evidence="1">
    <location>
        <begin position="125"/>
        <end position="168"/>
    </location>
</feature>
<dbReference type="OrthoDB" id="9870999at2"/>
<keyword evidence="4" id="KW-1185">Reference proteome</keyword>
<dbReference type="AlphaFoldDB" id="A0A1W1UZI8"/>
<gene>
    <name evidence="3" type="ORF">SAMN00790413_03827</name>
</gene>
<dbReference type="EMBL" id="FWWU01000008">
    <property type="protein sequence ID" value="SMB86489.1"/>
    <property type="molecule type" value="Genomic_DNA"/>
</dbReference>
<reference evidence="3 4" key="1">
    <citation type="submission" date="2017-04" db="EMBL/GenBank/DDBJ databases">
        <authorList>
            <person name="Afonso C.L."/>
            <person name="Miller P.J."/>
            <person name="Scott M.A."/>
            <person name="Spackman E."/>
            <person name="Goraichik I."/>
            <person name="Dimitrov K.M."/>
            <person name="Suarez D.L."/>
            <person name="Swayne D.E."/>
        </authorList>
    </citation>
    <scope>NUCLEOTIDE SEQUENCE [LARGE SCALE GENOMIC DNA]</scope>
    <source>
        <strain evidence="3 4">KR-140</strain>
    </source>
</reference>
<dbReference type="Proteomes" id="UP000192582">
    <property type="component" value="Unassembled WGS sequence"/>
</dbReference>
<evidence type="ECO:0000256" key="2">
    <source>
        <dbReference type="SAM" id="Phobius"/>
    </source>
</evidence>
<protein>
    <submittedName>
        <fullName evidence="3">Uncharacterized protein</fullName>
    </submittedName>
</protein>
<evidence type="ECO:0000313" key="4">
    <source>
        <dbReference type="Proteomes" id="UP000192582"/>
    </source>
</evidence>